<evidence type="ECO:0000256" key="6">
    <source>
        <dbReference type="ARBA" id="ARBA00023315"/>
    </source>
</evidence>
<name>A0AAW0CU39_9AGAR</name>
<dbReference type="FunFam" id="3.40.630.30:FF:000042">
    <property type="entry name" value="Glycylpeptide N-tetradecanoyltransferase"/>
    <property type="match status" value="1"/>
</dbReference>
<keyword evidence="13" id="KW-1185">Reference proteome</keyword>
<evidence type="ECO:0000259" key="11">
    <source>
        <dbReference type="Pfam" id="PF02799"/>
    </source>
</evidence>
<feature type="region of interest" description="Disordered" evidence="9">
    <location>
        <begin position="1"/>
        <end position="62"/>
    </location>
</feature>
<evidence type="ECO:0000256" key="5">
    <source>
        <dbReference type="ARBA" id="ARBA00022679"/>
    </source>
</evidence>
<feature type="domain" description="Glycylpeptide N-tetradecanoyltransferase N-terminal" evidence="10">
    <location>
        <begin position="51"/>
        <end position="209"/>
    </location>
</feature>
<dbReference type="InterPro" id="IPR000903">
    <property type="entry name" value="NMT"/>
</dbReference>
<dbReference type="InterPro" id="IPR022678">
    <property type="entry name" value="NMT_CS"/>
</dbReference>
<evidence type="ECO:0000259" key="10">
    <source>
        <dbReference type="Pfam" id="PF01233"/>
    </source>
</evidence>
<dbReference type="PROSITE" id="PS00976">
    <property type="entry name" value="NMT_2"/>
    <property type="match status" value="1"/>
</dbReference>
<evidence type="ECO:0000256" key="8">
    <source>
        <dbReference type="RuleBase" id="RU004178"/>
    </source>
</evidence>
<protein>
    <recommendedName>
        <fullName evidence="4 7">Glycylpeptide N-tetradecanoyltransferase</fullName>
        <ecNumber evidence="3 7">2.3.1.97</ecNumber>
    </recommendedName>
</protein>
<evidence type="ECO:0000313" key="12">
    <source>
        <dbReference type="EMBL" id="KAK7042622.1"/>
    </source>
</evidence>
<dbReference type="PANTHER" id="PTHR11377">
    <property type="entry name" value="N-MYRISTOYL TRANSFERASE"/>
    <property type="match status" value="1"/>
</dbReference>
<dbReference type="PANTHER" id="PTHR11377:SF5">
    <property type="entry name" value="GLYCYLPEPTIDE N-TETRADECANOYLTRANSFERASE"/>
    <property type="match status" value="1"/>
</dbReference>
<evidence type="ECO:0000256" key="2">
    <source>
        <dbReference type="ARBA" id="ARBA00011245"/>
    </source>
</evidence>
<evidence type="ECO:0000256" key="3">
    <source>
        <dbReference type="ARBA" id="ARBA00012923"/>
    </source>
</evidence>
<dbReference type="AlphaFoldDB" id="A0AAW0CU39"/>
<dbReference type="PIRSF" id="PIRSF015892">
    <property type="entry name" value="N-myristl_transf"/>
    <property type="match status" value="1"/>
</dbReference>
<reference evidence="12 13" key="1">
    <citation type="journal article" date="2024" name="J Genomics">
        <title>Draft genome sequencing and assembly of Favolaschia claudopus CIRM-BRFM 2984 isolated from oak limbs.</title>
        <authorList>
            <person name="Navarro D."/>
            <person name="Drula E."/>
            <person name="Chaduli D."/>
            <person name="Cazenave R."/>
            <person name="Ahrendt S."/>
            <person name="Wang J."/>
            <person name="Lipzen A."/>
            <person name="Daum C."/>
            <person name="Barry K."/>
            <person name="Grigoriev I.V."/>
            <person name="Favel A."/>
            <person name="Rosso M.N."/>
            <person name="Martin F."/>
        </authorList>
    </citation>
    <scope>NUCLEOTIDE SEQUENCE [LARGE SCALE GENOMIC DNA]</scope>
    <source>
        <strain evidence="12 13">CIRM-BRFM 2984</strain>
    </source>
</reference>
<feature type="domain" description="Glycylpeptide N-tetradecanoyltransferase C-terminal" evidence="11">
    <location>
        <begin position="223"/>
        <end position="444"/>
    </location>
</feature>
<dbReference type="GO" id="GO:0004379">
    <property type="term" value="F:glycylpeptide N-tetradecanoyltransferase activity"/>
    <property type="evidence" value="ECO:0007669"/>
    <property type="project" value="UniProtKB-EC"/>
</dbReference>
<gene>
    <name evidence="12" type="ORF">R3P38DRAFT_322137</name>
</gene>
<sequence length="446" mass="50462">MSEEDLASFLSQTRITDGNTQAPAEQKTHKFWATQPVPQQGDLPPLEDGCIEPSSPRDQVRQEPYPLPKEFEWVTVDIMNPTENKEVHDLLSMHYVEDVNASLRFKYSAEFLRWALTPPGYVKEWHVGVRVSANKKLVAFISGVPMNLRVRGKEFSSSEVNYICIHKKLRSKRLAPVLIKEVTRRIHLEGIFQAIYTAGTVIPTPIAVCRYYHRSINIPKLLEVGFTYVPRNSTAARMIRTNKLPDKPTLAVRPMEERDVTSVAELFARYMQRFDMVPLMTLEEVRHHFLSAQGTQDEGPGRKTGQVTWTYVVENSETQKITDFFSFYSLPSTVLQNSAHDTIEAGYLYYYATDVAFKDGADEDGRLKSRLETLIGDALIVASQAGMDVFNALTLMDNVPILKDLKFGLGDGYLNFYLYNWRTAKLAGMEEEGGVRAGMGVGVVML</sequence>
<dbReference type="Pfam" id="PF02799">
    <property type="entry name" value="NMT_C"/>
    <property type="match status" value="1"/>
</dbReference>
<dbReference type="SUPFAM" id="SSF55729">
    <property type="entry name" value="Acyl-CoA N-acyltransferases (Nat)"/>
    <property type="match status" value="2"/>
</dbReference>
<dbReference type="InterPro" id="IPR022677">
    <property type="entry name" value="NMT_C"/>
</dbReference>
<keyword evidence="6 7" id="KW-0012">Acyltransferase</keyword>
<accession>A0AAW0CU39</accession>
<proteinExistence type="inferred from homology"/>
<comment type="subunit">
    <text evidence="2">Monomer.</text>
</comment>
<evidence type="ECO:0000256" key="7">
    <source>
        <dbReference type="RuleBase" id="RU000586"/>
    </source>
</evidence>
<comment type="caution">
    <text evidence="12">The sequence shown here is derived from an EMBL/GenBank/DDBJ whole genome shotgun (WGS) entry which is preliminary data.</text>
</comment>
<dbReference type="Gene3D" id="3.40.630.30">
    <property type="match status" value="2"/>
</dbReference>
<comment type="function">
    <text evidence="7">Adds a myristoyl group to the N-terminal glycine residue of certain cellular proteins.</text>
</comment>
<dbReference type="Pfam" id="PF01233">
    <property type="entry name" value="NMT"/>
    <property type="match status" value="1"/>
</dbReference>
<evidence type="ECO:0000256" key="4">
    <source>
        <dbReference type="ARBA" id="ARBA00022240"/>
    </source>
</evidence>
<evidence type="ECO:0000313" key="13">
    <source>
        <dbReference type="Proteomes" id="UP001362999"/>
    </source>
</evidence>
<dbReference type="EMBL" id="JAWWNJ010000013">
    <property type="protein sequence ID" value="KAK7042622.1"/>
    <property type="molecule type" value="Genomic_DNA"/>
</dbReference>
<dbReference type="InterPro" id="IPR016181">
    <property type="entry name" value="Acyl_CoA_acyltransferase"/>
</dbReference>
<comment type="catalytic activity">
    <reaction evidence="7">
        <text>N-terminal glycyl-[protein] + tetradecanoyl-CoA = N-tetradecanoylglycyl-[protein] + CoA + H(+)</text>
        <dbReference type="Rhea" id="RHEA:15521"/>
        <dbReference type="Rhea" id="RHEA-COMP:12666"/>
        <dbReference type="Rhea" id="RHEA-COMP:12667"/>
        <dbReference type="ChEBI" id="CHEBI:15378"/>
        <dbReference type="ChEBI" id="CHEBI:57287"/>
        <dbReference type="ChEBI" id="CHEBI:57385"/>
        <dbReference type="ChEBI" id="CHEBI:64723"/>
        <dbReference type="ChEBI" id="CHEBI:133050"/>
        <dbReference type="EC" id="2.3.1.97"/>
    </reaction>
</comment>
<evidence type="ECO:0000256" key="9">
    <source>
        <dbReference type="SAM" id="MobiDB-lite"/>
    </source>
</evidence>
<dbReference type="GO" id="GO:0005737">
    <property type="term" value="C:cytoplasm"/>
    <property type="evidence" value="ECO:0007669"/>
    <property type="project" value="TreeGrafter"/>
</dbReference>
<feature type="compositionally biased region" description="Polar residues" evidence="9">
    <location>
        <begin position="9"/>
        <end position="23"/>
    </location>
</feature>
<dbReference type="EC" id="2.3.1.97" evidence="3 7"/>
<comment type="similarity">
    <text evidence="1 8">Belongs to the NMT family.</text>
</comment>
<keyword evidence="5 7" id="KW-0808">Transferase</keyword>
<dbReference type="Proteomes" id="UP001362999">
    <property type="component" value="Unassembled WGS sequence"/>
</dbReference>
<organism evidence="12 13">
    <name type="scientific">Favolaschia claudopus</name>
    <dbReference type="NCBI Taxonomy" id="2862362"/>
    <lineage>
        <taxon>Eukaryota</taxon>
        <taxon>Fungi</taxon>
        <taxon>Dikarya</taxon>
        <taxon>Basidiomycota</taxon>
        <taxon>Agaricomycotina</taxon>
        <taxon>Agaricomycetes</taxon>
        <taxon>Agaricomycetidae</taxon>
        <taxon>Agaricales</taxon>
        <taxon>Marasmiineae</taxon>
        <taxon>Mycenaceae</taxon>
        <taxon>Favolaschia</taxon>
    </lineage>
</organism>
<evidence type="ECO:0000256" key="1">
    <source>
        <dbReference type="ARBA" id="ARBA00009469"/>
    </source>
</evidence>
<dbReference type="InterPro" id="IPR022676">
    <property type="entry name" value="NMT_N"/>
</dbReference>